<dbReference type="EMBL" id="DS999644">
    <property type="protein sequence ID" value="EFE76468.2"/>
    <property type="molecule type" value="Genomic_DNA"/>
</dbReference>
<accession>D6ABG3</accession>
<evidence type="ECO:0000256" key="1">
    <source>
        <dbReference type="SAM" id="MobiDB-lite"/>
    </source>
</evidence>
<sequence>MGLPPGRPDRCPGPRATHQHTEGRGRHPRRRRATAGRTRPWRDDRLASCPYHRGSEPVTNWLDEVPAFDWSNARSVHRQCRSVLTRLAGDRSLLSRLVHEIEHDPKRLAESEIHPLINRLIAYQDDARGFQIRVHMSPGSRELVPHDHKYTFTAYVLAGAYVHVWRRRTDTAEGDFTSTDIQPGIVSIERPGTCYTFGSPLVHQTIMLPGTVTLFMRGPREKPRSHAALDMWPEADQFPPSYEQGKPKHANGQRPVTMDEYRSMRSQLITRGLIDELAEIGS</sequence>
<gene>
    <name evidence="2" type="ORF">SSGG_03835</name>
</gene>
<dbReference type="AlphaFoldDB" id="D6ABG3"/>
<name>D6ABG3_STRFL</name>
<organism evidence="2 3">
    <name type="scientific">Streptomyces filamentosus NRRL 15998</name>
    <dbReference type="NCBI Taxonomy" id="457431"/>
    <lineage>
        <taxon>Bacteria</taxon>
        <taxon>Bacillati</taxon>
        <taxon>Actinomycetota</taxon>
        <taxon>Actinomycetes</taxon>
        <taxon>Kitasatosporales</taxon>
        <taxon>Streptomycetaceae</taxon>
        <taxon>Streptomyces</taxon>
    </lineage>
</organism>
<dbReference type="InterPro" id="IPR011051">
    <property type="entry name" value="RmlC_Cupin_sf"/>
</dbReference>
<dbReference type="SUPFAM" id="SSF51182">
    <property type="entry name" value="RmlC-like cupins"/>
    <property type="match status" value="1"/>
</dbReference>
<evidence type="ECO:0000313" key="3">
    <source>
        <dbReference type="Proteomes" id="UP000003986"/>
    </source>
</evidence>
<proteinExistence type="predicted"/>
<reference evidence="3" key="2">
    <citation type="submission" date="2008-12" db="EMBL/GenBank/DDBJ databases">
        <title>Annotation of Streptomyces roseosporus strain NRRL 15998.</title>
        <authorList>
            <consortium name="The Broad Institute Genome Sequencing Platform"/>
            <consortium name="Broad Institute Microbial Sequencing Center"/>
            <person name="Fischbach M."/>
            <person name="Ward D."/>
            <person name="Young S."/>
            <person name="Kodira C.D."/>
            <person name="Zeng Q."/>
            <person name="Koehrsen M."/>
            <person name="Godfrey P."/>
            <person name="Alvarado L."/>
            <person name="Berlin A.M."/>
            <person name="Borenstein D."/>
            <person name="Chen Z."/>
            <person name="Engels R."/>
            <person name="Freedman E."/>
            <person name="Gellesch M."/>
            <person name="Goldberg J."/>
            <person name="Griggs A."/>
            <person name="Gujja S."/>
            <person name="Heiman D.I."/>
            <person name="Hepburn T.A."/>
            <person name="Howarth C."/>
            <person name="Jen D."/>
            <person name="Larson L."/>
            <person name="Lewis B."/>
            <person name="Mehta T."/>
            <person name="Park D."/>
            <person name="Pearson M."/>
            <person name="Roberts A."/>
            <person name="Saif S."/>
            <person name="Shea T.D."/>
            <person name="Shenoy N."/>
            <person name="Sisk P."/>
            <person name="Stolte C."/>
            <person name="Sykes S.N."/>
            <person name="Walk T."/>
            <person name="White J."/>
            <person name="Yandava C."/>
            <person name="Straight P."/>
            <person name="Clardy J."/>
            <person name="Hung D."/>
            <person name="Kolter R."/>
            <person name="Mekalanos J."/>
            <person name="Walker S."/>
            <person name="Walsh C.T."/>
            <person name="Wieland B.L.C."/>
            <person name="Ilzarbe M."/>
            <person name="Galagan J."/>
            <person name="Nusbaum C."/>
            <person name="Birren B."/>
        </authorList>
    </citation>
    <scope>NUCLEOTIDE SEQUENCE [LARGE SCALE GENOMIC DNA]</scope>
    <source>
        <strain evidence="3">NRRL 15998</strain>
    </source>
</reference>
<evidence type="ECO:0000313" key="2">
    <source>
        <dbReference type="EMBL" id="EFE76468.2"/>
    </source>
</evidence>
<reference evidence="3" key="1">
    <citation type="submission" date="2008-10" db="EMBL/GenBank/DDBJ databases">
        <authorList>
            <person name="Molnar K."/>
        </authorList>
    </citation>
    <scope>NUCLEOTIDE SEQUENCE [LARGE SCALE GENOMIC DNA]</scope>
    <source>
        <strain evidence="3">NRRL 15998</strain>
    </source>
</reference>
<protein>
    <submittedName>
        <fullName evidence="2">Predicted protein</fullName>
    </submittedName>
</protein>
<dbReference type="Proteomes" id="UP000003986">
    <property type="component" value="Unassembled WGS sequence"/>
</dbReference>
<feature type="region of interest" description="Disordered" evidence="1">
    <location>
        <begin position="1"/>
        <end position="46"/>
    </location>
</feature>